<protein>
    <submittedName>
        <fullName evidence="5">EGF-like domain-containing protein</fullName>
    </submittedName>
</protein>
<organism evidence="4 5">
    <name type="scientific">Panagrellus redivivus</name>
    <name type="common">Microworm</name>
    <dbReference type="NCBI Taxonomy" id="6233"/>
    <lineage>
        <taxon>Eukaryota</taxon>
        <taxon>Metazoa</taxon>
        <taxon>Ecdysozoa</taxon>
        <taxon>Nematoda</taxon>
        <taxon>Chromadorea</taxon>
        <taxon>Rhabditida</taxon>
        <taxon>Tylenchina</taxon>
        <taxon>Panagrolaimomorpha</taxon>
        <taxon>Panagrolaimoidea</taxon>
        <taxon>Panagrolaimidae</taxon>
        <taxon>Panagrellus</taxon>
    </lineage>
</organism>
<feature type="signal peptide" evidence="3">
    <location>
        <begin position="1"/>
        <end position="23"/>
    </location>
</feature>
<evidence type="ECO:0000256" key="1">
    <source>
        <dbReference type="SAM" id="MobiDB-lite"/>
    </source>
</evidence>
<dbReference type="Proteomes" id="UP000492821">
    <property type="component" value="Unassembled WGS sequence"/>
</dbReference>
<accession>A0A7E4VVX4</accession>
<proteinExistence type="predicted"/>
<dbReference type="AlphaFoldDB" id="A0A7E4VVX4"/>
<feature type="region of interest" description="Disordered" evidence="1">
    <location>
        <begin position="156"/>
        <end position="225"/>
    </location>
</feature>
<keyword evidence="2" id="KW-1133">Transmembrane helix</keyword>
<reference evidence="4" key="1">
    <citation type="journal article" date="2013" name="Genetics">
        <title>The draft genome and transcriptome of Panagrellus redivivus are shaped by the harsh demands of a free-living lifestyle.</title>
        <authorList>
            <person name="Srinivasan J."/>
            <person name="Dillman A.R."/>
            <person name="Macchietto M.G."/>
            <person name="Heikkinen L."/>
            <person name="Lakso M."/>
            <person name="Fracchia K.M."/>
            <person name="Antoshechkin I."/>
            <person name="Mortazavi A."/>
            <person name="Wong G."/>
            <person name="Sternberg P.W."/>
        </authorList>
    </citation>
    <scope>NUCLEOTIDE SEQUENCE [LARGE SCALE GENOMIC DNA]</scope>
    <source>
        <strain evidence="4">MT8872</strain>
    </source>
</reference>
<feature type="transmembrane region" description="Helical" evidence="2">
    <location>
        <begin position="67"/>
        <end position="97"/>
    </location>
</feature>
<keyword evidence="4" id="KW-1185">Reference proteome</keyword>
<name>A0A7E4VVX4_PANRE</name>
<sequence length="225" mass="24493">MPGFPSPLLYILFLTFCVQLTISAKNSDSIYDDEDDSVVLRCDPMCDTGYLCERRNGKGVCIFAKSLIAIIVILSLLGLIAFAAGITIFAFCFCAAFHQEGLNRIIRKNPSQVEREKKRNDRKKRPISATYFDDELQKRRAAADYASLETSGTTIQSAYAMGPPPPPPRTPAEVDTPGQMPLTPAASPPHSVFIVDGLDGEKQNGSAKTTGKTPSNKSVKSEDTV</sequence>
<keyword evidence="2" id="KW-0472">Membrane</keyword>
<evidence type="ECO:0000256" key="2">
    <source>
        <dbReference type="SAM" id="Phobius"/>
    </source>
</evidence>
<keyword evidence="3" id="KW-0732">Signal</keyword>
<feature type="chain" id="PRO_5028869756" evidence="3">
    <location>
        <begin position="24"/>
        <end position="225"/>
    </location>
</feature>
<reference evidence="5" key="2">
    <citation type="submission" date="2020-10" db="UniProtKB">
        <authorList>
            <consortium name="WormBaseParasite"/>
        </authorList>
    </citation>
    <scope>IDENTIFICATION</scope>
</reference>
<evidence type="ECO:0000313" key="5">
    <source>
        <dbReference type="WBParaSite" id="Pan_g3389.t1"/>
    </source>
</evidence>
<keyword evidence="2" id="KW-0812">Transmembrane</keyword>
<dbReference type="WBParaSite" id="Pan_g3389.t1">
    <property type="protein sequence ID" value="Pan_g3389.t1"/>
    <property type="gene ID" value="Pan_g3389"/>
</dbReference>
<evidence type="ECO:0000256" key="3">
    <source>
        <dbReference type="SAM" id="SignalP"/>
    </source>
</evidence>
<feature type="compositionally biased region" description="Polar residues" evidence="1">
    <location>
        <begin position="203"/>
        <end position="218"/>
    </location>
</feature>
<evidence type="ECO:0000313" key="4">
    <source>
        <dbReference type="Proteomes" id="UP000492821"/>
    </source>
</evidence>